<name>A0A8H5CLB7_9AGAR</name>
<evidence type="ECO:0000313" key="6">
    <source>
        <dbReference type="EMBL" id="KAF5343830.1"/>
    </source>
</evidence>
<feature type="transmembrane region" description="Helical" evidence="5">
    <location>
        <begin position="178"/>
        <end position="197"/>
    </location>
</feature>
<gene>
    <name evidence="6" type="ORF">D9757_013920</name>
</gene>
<protein>
    <recommendedName>
        <fullName evidence="8">Peptidase S54 rhomboid domain-containing protein</fullName>
    </recommendedName>
</protein>
<feature type="transmembrane region" description="Helical" evidence="5">
    <location>
        <begin position="217"/>
        <end position="238"/>
    </location>
</feature>
<evidence type="ECO:0000256" key="5">
    <source>
        <dbReference type="SAM" id="Phobius"/>
    </source>
</evidence>
<dbReference type="GO" id="GO:0016020">
    <property type="term" value="C:membrane"/>
    <property type="evidence" value="ECO:0007669"/>
    <property type="project" value="UniProtKB-SubCell"/>
</dbReference>
<sequence length="355" mass="38621">MLQSSAFAKSIKPTFFASASTGILFYSAWATNLETAAVVEKIKSQSTVWQAQSISNRDIRRFQQSELVQHLRSTYKYLATQATEIPQVIRPYITTLYLTVFQPYADASDGRRLCWKICLLNAGVWALWQVQRLQPLMTRAFVHQPLSGLSFTMLTSAFSLVLLFLTPSLSCIVNSHSSFLHLAFNCLALEGFGSAAYTYLRQSQEKQPNAQLESTSVYHFLAFYASAGMFSSLVSHIASARIRYPKLVAQLTSPASKPPPTDTWASAVASAAASSSSSTTTTTTSSLISSAARSVFSSPPSRLPASASKSPFSIPGSLGASGAIYSSLTLVSLAYPGSQISLIFHLLCLLIYRRV</sequence>
<keyword evidence="7" id="KW-1185">Reference proteome</keyword>
<dbReference type="AlphaFoldDB" id="A0A8H5CLB7"/>
<evidence type="ECO:0000256" key="1">
    <source>
        <dbReference type="ARBA" id="ARBA00004141"/>
    </source>
</evidence>
<feature type="transmembrane region" description="Helical" evidence="5">
    <location>
        <begin position="334"/>
        <end position="352"/>
    </location>
</feature>
<keyword evidence="3 5" id="KW-1133">Transmembrane helix</keyword>
<evidence type="ECO:0000256" key="4">
    <source>
        <dbReference type="ARBA" id="ARBA00023136"/>
    </source>
</evidence>
<accession>A0A8H5CLB7</accession>
<keyword evidence="4 5" id="KW-0472">Membrane</keyword>
<evidence type="ECO:0008006" key="8">
    <source>
        <dbReference type="Google" id="ProtNLM"/>
    </source>
</evidence>
<feature type="transmembrane region" description="Helical" evidence="5">
    <location>
        <begin position="146"/>
        <end position="166"/>
    </location>
</feature>
<evidence type="ECO:0000256" key="2">
    <source>
        <dbReference type="ARBA" id="ARBA00022692"/>
    </source>
</evidence>
<dbReference type="EMBL" id="JAACJN010000431">
    <property type="protein sequence ID" value="KAF5343830.1"/>
    <property type="molecule type" value="Genomic_DNA"/>
</dbReference>
<evidence type="ECO:0000256" key="3">
    <source>
        <dbReference type="ARBA" id="ARBA00022989"/>
    </source>
</evidence>
<comment type="subcellular location">
    <subcellularLocation>
        <location evidence="1">Membrane</location>
        <topology evidence="1">Multi-pass membrane protein</topology>
    </subcellularLocation>
</comment>
<dbReference type="OrthoDB" id="10260614at2759"/>
<comment type="caution">
    <text evidence="6">The sequence shown here is derived from an EMBL/GenBank/DDBJ whole genome shotgun (WGS) entry which is preliminary data.</text>
</comment>
<keyword evidence="2 5" id="KW-0812">Transmembrane</keyword>
<evidence type="ECO:0000313" key="7">
    <source>
        <dbReference type="Proteomes" id="UP000518752"/>
    </source>
</evidence>
<proteinExistence type="predicted"/>
<organism evidence="6 7">
    <name type="scientific">Collybiopsis confluens</name>
    <dbReference type="NCBI Taxonomy" id="2823264"/>
    <lineage>
        <taxon>Eukaryota</taxon>
        <taxon>Fungi</taxon>
        <taxon>Dikarya</taxon>
        <taxon>Basidiomycota</taxon>
        <taxon>Agaricomycotina</taxon>
        <taxon>Agaricomycetes</taxon>
        <taxon>Agaricomycetidae</taxon>
        <taxon>Agaricales</taxon>
        <taxon>Marasmiineae</taxon>
        <taxon>Omphalotaceae</taxon>
        <taxon>Collybiopsis</taxon>
    </lineage>
</organism>
<reference evidence="6 7" key="1">
    <citation type="journal article" date="2020" name="ISME J.">
        <title>Uncovering the hidden diversity of litter-decomposition mechanisms in mushroom-forming fungi.</title>
        <authorList>
            <person name="Floudas D."/>
            <person name="Bentzer J."/>
            <person name="Ahren D."/>
            <person name="Johansson T."/>
            <person name="Persson P."/>
            <person name="Tunlid A."/>
        </authorList>
    </citation>
    <scope>NUCLEOTIDE SEQUENCE [LARGE SCALE GENOMIC DNA]</scope>
    <source>
        <strain evidence="6 7">CBS 406.79</strain>
    </source>
</reference>
<dbReference type="Proteomes" id="UP000518752">
    <property type="component" value="Unassembled WGS sequence"/>
</dbReference>
<dbReference type="InterPro" id="IPR035952">
    <property type="entry name" value="Rhomboid-like_sf"/>
</dbReference>
<dbReference type="Gene3D" id="1.20.1540.10">
    <property type="entry name" value="Rhomboid-like"/>
    <property type="match status" value="1"/>
</dbReference>